<feature type="transmembrane region" description="Helical" evidence="7">
    <location>
        <begin position="44"/>
        <end position="63"/>
    </location>
</feature>
<feature type="transmembrane region" description="Helical" evidence="7">
    <location>
        <begin position="168"/>
        <end position="189"/>
    </location>
</feature>
<dbReference type="GO" id="GO:0005886">
    <property type="term" value="C:plasma membrane"/>
    <property type="evidence" value="ECO:0007669"/>
    <property type="project" value="UniProtKB-SubCell"/>
</dbReference>
<name>A0A0T5P3F5_9RHOB</name>
<dbReference type="EMBL" id="LAXI01000021">
    <property type="protein sequence ID" value="KRS15556.1"/>
    <property type="molecule type" value="Genomic_DNA"/>
</dbReference>
<dbReference type="PATRIC" id="fig|540747.5.peg.3034"/>
<feature type="domain" description="TRAP C4-dicarboxylate transport system permease DctM subunit" evidence="8">
    <location>
        <begin position="5"/>
        <end position="414"/>
    </location>
</feature>
<evidence type="ECO:0000256" key="1">
    <source>
        <dbReference type="ARBA" id="ARBA00004429"/>
    </source>
</evidence>
<dbReference type="EMBL" id="CP031598">
    <property type="protein sequence ID" value="QEW25245.1"/>
    <property type="molecule type" value="Genomic_DNA"/>
</dbReference>
<comment type="subcellular location">
    <subcellularLocation>
        <location evidence="1 7">Cell inner membrane</location>
        <topology evidence="1 7">Multi-pass membrane protein</topology>
    </subcellularLocation>
</comment>
<keyword evidence="4 7" id="KW-0812">Transmembrane</keyword>
<feature type="transmembrane region" description="Helical" evidence="7">
    <location>
        <begin position="209"/>
        <end position="232"/>
    </location>
</feature>
<evidence type="ECO:0000259" key="8">
    <source>
        <dbReference type="Pfam" id="PF06808"/>
    </source>
</evidence>
<evidence type="ECO:0000256" key="3">
    <source>
        <dbReference type="ARBA" id="ARBA00022519"/>
    </source>
</evidence>
<dbReference type="RefSeq" id="WP_057820124.1">
    <property type="nucleotide sequence ID" value="NZ_CAXRJZ010000131.1"/>
</dbReference>
<proteinExistence type="inferred from homology"/>
<feature type="transmembrane region" description="Helical" evidence="7">
    <location>
        <begin position="355"/>
        <end position="378"/>
    </location>
</feature>
<dbReference type="InterPro" id="IPR004681">
    <property type="entry name" value="TRAP_DctM"/>
</dbReference>
<feature type="transmembrane region" description="Helical" evidence="7">
    <location>
        <begin position="238"/>
        <end position="256"/>
    </location>
</feature>
<dbReference type="PANTHER" id="PTHR33362">
    <property type="entry name" value="SIALIC ACID TRAP TRANSPORTER PERMEASE PROTEIN SIAT-RELATED"/>
    <property type="match status" value="1"/>
</dbReference>
<evidence type="ECO:0000256" key="6">
    <source>
        <dbReference type="ARBA" id="ARBA00023136"/>
    </source>
</evidence>
<evidence type="ECO:0000256" key="5">
    <source>
        <dbReference type="ARBA" id="ARBA00022989"/>
    </source>
</evidence>
<evidence type="ECO:0000313" key="9">
    <source>
        <dbReference type="EMBL" id="KRS15556.1"/>
    </source>
</evidence>
<organism evidence="9 11">
    <name type="scientific">Roseovarius indicus</name>
    <dbReference type="NCBI Taxonomy" id="540747"/>
    <lineage>
        <taxon>Bacteria</taxon>
        <taxon>Pseudomonadati</taxon>
        <taxon>Pseudomonadota</taxon>
        <taxon>Alphaproteobacteria</taxon>
        <taxon>Rhodobacterales</taxon>
        <taxon>Roseobacteraceae</taxon>
        <taxon>Roseovarius</taxon>
    </lineage>
</organism>
<keyword evidence="3 7" id="KW-0997">Cell inner membrane</keyword>
<dbReference type="Proteomes" id="UP000325785">
    <property type="component" value="Chromosome"/>
</dbReference>
<evidence type="ECO:0000256" key="7">
    <source>
        <dbReference type="RuleBase" id="RU369079"/>
    </source>
</evidence>
<accession>A0A0T5P3F5</accession>
<keyword evidence="5 7" id="KW-1133">Transmembrane helix</keyword>
<reference evidence="9 11" key="1">
    <citation type="submission" date="2015-04" db="EMBL/GenBank/DDBJ databases">
        <title>The draft genome sequence of Roseovarius indicus B108T.</title>
        <authorList>
            <person name="Li G."/>
            <person name="Lai Q."/>
            <person name="Shao Z."/>
            <person name="Yan P."/>
        </authorList>
    </citation>
    <scope>NUCLEOTIDE SEQUENCE [LARGE SCALE GENOMIC DNA]</scope>
    <source>
        <strain evidence="9 11">B108</strain>
    </source>
</reference>
<comment type="similarity">
    <text evidence="7">Belongs to the TRAP transporter large permease family.</text>
</comment>
<keyword evidence="2" id="KW-1003">Cell membrane</keyword>
<dbReference type="NCBIfam" id="TIGR00786">
    <property type="entry name" value="dctM"/>
    <property type="match status" value="1"/>
</dbReference>
<dbReference type="AlphaFoldDB" id="A0A0T5P3F5"/>
<dbReference type="Proteomes" id="UP000051401">
    <property type="component" value="Unassembled WGS sequence"/>
</dbReference>
<evidence type="ECO:0000256" key="4">
    <source>
        <dbReference type="ARBA" id="ARBA00022692"/>
    </source>
</evidence>
<keyword evidence="6 7" id="KW-0472">Membrane</keyword>
<evidence type="ECO:0000256" key="2">
    <source>
        <dbReference type="ARBA" id="ARBA00022475"/>
    </source>
</evidence>
<sequence length="420" mass="44722">MTPLIFAFKLLLGVPVALVLALTAIWYIWESGNAVLFDSFAQKMFSGLENYGLLAIPLFMLTGEMMNEGGMTRRLINAARVFVGGFRGGLAYINLVANMFMAAIIGSATAQIAVMARAMTPEMEAEGYDKGFAAATTAAGGLLAPVIPPSMMFVIYGVLAQIPIGDMFLAGILPGLLLAASFAAVIFAIGMVSGFPKGEWFTKSEALSALFYCLPAALIPIAIIGGILLGIATPTESAAIASLIAFLIGWLIYGELKPQALFEMFRRTAVNASMIIFMIAAANVFGWVIIYEALPQKLAALITSVTSDPFLFLLIVNLILLFVGMLIDGIAAVILISPILLPIAMNDYDISPYQFGVVMCLNLVLGLLTPPVGVGLYITSSMSGVKPGRILKSLWPFLLAVAIILVILSRFPWLTTVLTG</sequence>
<dbReference type="InterPro" id="IPR010656">
    <property type="entry name" value="DctM"/>
</dbReference>
<comment type="function">
    <text evidence="7">Part of the tripartite ATP-independent periplasmic (TRAP) transport system.</text>
</comment>
<dbReference type="STRING" id="540747.SAMN04488031_106133"/>
<feature type="transmembrane region" description="Helical" evidence="7">
    <location>
        <begin position="7"/>
        <end position="29"/>
    </location>
</feature>
<keyword evidence="11" id="KW-1185">Reference proteome</keyword>
<protein>
    <recommendedName>
        <fullName evidence="7">TRAP transporter large permease protein</fullName>
    </recommendedName>
</protein>
<dbReference type="PIRSF" id="PIRSF006066">
    <property type="entry name" value="HI0050"/>
    <property type="match status" value="1"/>
</dbReference>
<dbReference type="OrthoDB" id="9790209at2"/>
<dbReference type="GO" id="GO:0022857">
    <property type="term" value="F:transmembrane transporter activity"/>
    <property type="evidence" value="ECO:0007669"/>
    <property type="project" value="UniProtKB-UniRule"/>
</dbReference>
<comment type="caution">
    <text evidence="7">Lacks conserved residue(s) required for the propagation of feature annotation.</text>
</comment>
<comment type="subunit">
    <text evidence="7">The complex comprises the extracytoplasmic solute receptor protein and the two transmembrane proteins.</text>
</comment>
<feature type="transmembrane region" description="Helical" evidence="7">
    <location>
        <begin position="310"/>
        <end position="343"/>
    </location>
</feature>
<feature type="transmembrane region" description="Helical" evidence="7">
    <location>
        <begin position="268"/>
        <end position="290"/>
    </location>
</feature>
<evidence type="ECO:0000313" key="11">
    <source>
        <dbReference type="Proteomes" id="UP000051401"/>
    </source>
</evidence>
<gene>
    <name evidence="10" type="primary">siaT_17</name>
    <name evidence="10" type="ORF">RIdsm_01031</name>
    <name evidence="9" type="ORF">XM52_23385</name>
</gene>
<reference evidence="10 12" key="2">
    <citation type="submission" date="2018-08" db="EMBL/GenBank/DDBJ databases">
        <title>Genetic Globetrotter - A new plasmid hitch-hiking vast phylogenetic and geographic distances.</title>
        <authorList>
            <person name="Vollmers J."/>
            <person name="Petersen J."/>
        </authorList>
    </citation>
    <scope>NUCLEOTIDE SEQUENCE [LARGE SCALE GENOMIC DNA]</scope>
    <source>
        <strain evidence="10 12">DSM 26383</strain>
    </source>
</reference>
<dbReference type="Pfam" id="PF06808">
    <property type="entry name" value="DctM"/>
    <property type="match status" value="1"/>
</dbReference>
<keyword evidence="7" id="KW-0813">Transport</keyword>
<dbReference type="PANTHER" id="PTHR33362:SF2">
    <property type="entry name" value="TRAP TRANSPORTER LARGE PERMEASE PROTEIN"/>
    <property type="match status" value="1"/>
</dbReference>
<dbReference type="KEGG" id="rid:RIdsm_01031"/>
<feature type="transmembrane region" description="Helical" evidence="7">
    <location>
        <begin position="132"/>
        <end position="156"/>
    </location>
</feature>
<feature type="transmembrane region" description="Helical" evidence="7">
    <location>
        <begin position="390"/>
        <end position="408"/>
    </location>
</feature>
<evidence type="ECO:0000313" key="10">
    <source>
        <dbReference type="EMBL" id="QEW25245.1"/>
    </source>
</evidence>
<evidence type="ECO:0000313" key="12">
    <source>
        <dbReference type="Proteomes" id="UP000325785"/>
    </source>
</evidence>